<dbReference type="EMBL" id="CP018820">
    <property type="protein sequence ID" value="APR51942.1"/>
    <property type="molecule type" value="Genomic_DNA"/>
</dbReference>
<dbReference type="KEGG" id="skr:BRX40_05370"/>
<name>A0A1L6J7L7_9SPHN</name>
<reference evidence="3" key="2">
    <citation type="submission" date="2016-12" db="EMBL/GenBank/DDBJ databases">
        <title>Whole genome sequencing of Sphingomonas sp. ABOJV.</title>
        <authorList>
            <person name="Conlan S."/>
            <person name="Thomas P.J."/>
            <person name="Mullikin J."/>
            <person name="Palmore T.N."/>
            <person name="Frank K.M."/>
            <person name="Segre J.A."/>
        </authorList>
    </citation>
    <scope>NUCLEOTIDE SEQUENCE [LARGE SCALE GENOMIC DNA]</scope>
    <source>
        <strain evidence="3">ABOJV</strain>
    </source>
</reference>
<reference evidence="1" key="1">
    <citation type="submission" date="2016-12" db="EMBL/GenBank/DDBJ databases">
        <title>Whole genome sequencing of Sphingomonas koreensis.</title>
        <authorList>
            <person name="Conlan S."/>
            <person name="Thomas P.J."/>
            <person name="Mullikin J."/>
            <person name="Palmore T.N."/>
            <person name="Frank K.M."/>
            <person name="Segre J.A."/>
        </authorList>
    </citation>
    <scope>NUCLEOTIDE SEQUENCE</scope>
    <source>
        <strain evidence="1">ABOJV</strain>
    </source>
</reference>
<evidence type="ECO:0000313" key="1">
    <source>
        <dbReference type="EMBL" id="APR51942.1"/>
    </source>
</evidence>
<gene>
    <name evidence="1" type="ORF">BRX40_05370</name>
    <name evidence="2" type="ORF">CA257_00640</name>
</gene>
<dbReference type="RefSeq" id="WP_075150919.1">
    <property type="nucleotide sequence ID" value="NZ_QLJC01000001.1"/>
</dbReference>
<proteinExistence type="predicted"/>
<dbReference type="Proteomes" id="UP000286681">
    <property type="component" value="Unassembled WGS sequence"/>
</dbReference>
<evidence type="ECO:0000313" key="2">
    <source>
        <dbReference type="EMBL" id="RSV08025.1"/>
    </source>
</evidence>
<evidence type="ECO:0000313" key="3">
    <source>
        <dbReference type="Proteomes" id="UP000185161"/>
    </source>
</evidence>
<evidence type="ECO:0000313" key="4">
    <source>
        <dbReference type="Proteomes" id="UP000286681"/>
    </source>
</evidence>
<dbReference type="AlphaFoldDB" id="A0A1L6J7L7"/>
<dbReference type="Proteomes" id="UP000185161">
    <property type="component" value="Chromosome"/>
</dbReference>
<dbReference type="STRING" id="93064.BRX40_05370"/>
<dbReference type="EMBL" id="QQWO01000001">
    <property type="protein sequence ID" value="RSV08025.1"/>
    <property type="molecule type" value="Genomic_DNA"/>
</dbReference>
<keyword evidence="3" id="KW-1185">Reference proteome</keyword>
<protein>
    <submittedName>
        <fullName evidence="1">Uncharacterized protein</fullName>
    </submittedName>
</protein>
<organism evidence="1 3">
    <name type="scientific">Sphingomonas koreensis</name>
    <dbReference type="NCBI Taxonomy" id="93064"/>
    <lineage>
        <taxon>Bacteria</taxon>
        <taxon>Pseudomonadati</taxon>
        <taxon>Pseudomonadota</taxon>
        <taxon>Alphaproteobacteria</taxon>
        <taxon>Sphingomonadales</taxon>
        <taxon>Sphingomonadaceae</taxon>
        <taxon>Sphingomonas</taxon>
    </lineage>
</organism>
<accession>A0A1L6J7L7</accession>
<sequence length="69" mass="7500">MPATAAHRPCRLRVIELAALVGTADIVEAEEIETSKISARTLLVRARALSCLAGFRSEVIRIERALAEI</sequence>
<reference evidence="2 4" key="3">
    <citation type="submission" date="2018-07" db="EMBL/GenBank/DDBJ databases">
        <title>Genomic and Epidemiologic Investigation of an Indolent Hospital Outbreak.</title>
        <authorList>
            <person name="Johnson R.C."/>
            <person name="Deming C."/>
            <person name="Conlan S."/>
            <person name="Zellmer C.J."/>
            <person name="Michelin A.V."/>
            <person name="Lee-Lin S."/>
            <person name="Thomas P.J."/>
            <person name="Park M."/>
            <person name="Weingarten R.A."/>
            <person name="Less J."/>
            <person name="Dekker J.P."/>
            <person name="Frank K.M."/>
            <person name="Musser K.A."/>
            <person name="Mcquiston J.R."/>
            <person name="Henderson D.K."/>
            <person name="Lau A.F."/>
            <person name="Palmore T.N."/>
            <person name="Segre J.A."/>
        </authorList>
    </citation>
    <scope>NUCLEOTIDE SEQUENCE [LARGE SCALE GENOMIC DNA]</scope>
    <source>
        <strain evidence="2 4">SK-NIH.Env10_0317</strain>
    </source>
</reference>